<protein>
    <submittedName>
        <fullName evidence="1">Uncharacterized protein</fullName>
    </submittedName>
</protein>
<evidence type="ECO:0000313" key="1">
    <source>
        <dbReference type="EMBL" id="KAG2620421.1"/>
    </source>
</evidence>
<comment type="caution">
    <text evidence="1">The sequence shown here is derived from an EMBL/GenBank/DDBJ whole genome shotgun (WGS) entry which is preliminary data.</text>
</comment>
<dbReference type="AlphaFoldDB" id="A0A8T0U8H1"/>
<name>A0A8T0U8H1_PANVG</name>
<reference evidence="1" key="1">
    <citation type="submission" date="2020-05" db="EMBL/GenBank/DDBJ databases">
        <title>WGS assembly of Panicum virgatum.</title>
        <authorList>
            <person name="Lovell J.T."/>
            <person name="Jenkins J."/>
            <person name="Shu S."/>
            <person name="Juenger T.E."/>
            <person name="Schmutz J."/>
        </authorList>
    </citation>
    <scope>NUCLEOTIDE SEQUENCE</scope>
    <source>
        <strain evidence="1">AP13</strain>
    </source>
</reference>
<dbReference type="EMBL" id="CM029042">
    <property type="protein sequence ID" value="KAG2620421.1"/>
    <property type="molecule type" value="Genomic_DNA"/>
</dbReference>
<dbReference type="Proteomes" id="UP000823388">
    <property type="component" value="Chromosome 3N"/>
</dbReference>
<evidence type="ECO:0000313" key="2">
    <source>
        <dbReference type="Proteomes" id="UP000823388"/>
    </source>
</evidence>
<keyword evidence="2" id="KW-1185">Reference proteome</keyword>
<accession>A0A8T0U8H1</accession>
<dbReference type="PANTHER" id="PTHR45749">
    <property type="match status" value="1"/>
</dbReference>
<gene>
    <name evidence="1" type="ORF">PVAP13_3NG090500</name>
</gene>
<dbReference type="PANTHER" id="PTHR45749:SF35">
    <property type="entry name" value="AC-LIKE TRANSPOSASE-RELATED"/>
    <property type="match status" value="1"/>
</dbReference>
<organism evidence="1 2">
    <name type="scientific">Panicum virgatum</name>
    <name type="common">Blackwell switchgrass</name>
    <dbReference type="NCBI Taxonomy" id="38727"/>
    <lineage>
        <taxon>Eukaryota</taxon>
        <taxon>Viridiplantae</taxon>
        <taxon>Streptophyta</taxon>
        <taxon>Embryophyta</taxon>
        <taxon>Tracheophyta</taxon>
        <taxon>Spermatophyta</taxon>
        <taxon>Magnoliopsida</taxon>
        <taxon>Liliopsida</taxon>
        <taxon>Poales</taxon>
        <taxon>Poaceae</taxon>
        <taxon>PACMAD clade</taxon>
        <taxon>Panicoideae</taxon>
        <taxon>Panicodae</taxon>
        <taxon>Paniceae</taxon>
        <taxon>Panicinae</taxon>
        <taxon>Panicum</taxon>
        <taxon>Panicum sect. Hiantes</taxon>
    </lineage>
</organism>
<proteinExistence type="predicted"/>
<sequence>MTVIVHCVNMSSRIPRVEEFYLGFLKVDDTSGLGHFILLIATLEDLDLNVADERGQNYDNGSNMKGQRKGHDFLFSINMVAKSCNLRLCAWMLLSNKLQGSSHIFKRIEVAKAIVSDMDIEPKFLIKCQSKRKKQFDETNDKEIHFQFEHLKIFGKVFGFLFNSDNLKSLDNNDLSSTERHFSKLKLLNFFLMITMLRERLNGLAMCNIEKYILNNIDLDTILNDFASRNARKSFFCDGLKY</sequence>